<dbReference type="NCBIfam" id="NF003276">
    <property type="entry name" value="PRK04266.1-2"/>
    <property type="match status" value="1"/>
</dbReference>
<dbReference type="RefSeq" id="WP_067088935.1">
    <property type="nucleotide sequence ID" value="NZ_LWMV01000021.1"/>
</dbReference>
<comment type="subunit">
    <text evidence="7">Interacts with nop5. Component of box C/D small ribonucleoprotein (sRNP) particles that contain rpl7ae, FlpA and nop5, plus a guide RNA.</text>
</comment>
<evidence type="ECO:0000256" key="7">
    <source>
        <dbReference type="HAMAP-Rule" id="MF_00351"/>
    </source>
</evidence>
<evidence type="ECO:0000256" key="3">
    <source>
        <dbReference type="ARBA" id="ARBA00022603"/>
    </source>
</evidence>
<dbReference type="Proteomes" id="UP000077245">
    <property type="component" value="Unassembled WGS sequence"/>
</dbReference>
<dbReference type="PIRSF" id="PIRSF006540">
    <property type="entry name" value="Nop17p"/>
    <property type="match status" value="1"/>
</dbReference>
<dbReference type="PRINTS" id="PR00052">
    <property type="entry name" value="FIBRILLARIN"/>
</dbReference>
<dbReference type="GO" id="GO:0008033">
    <property type="term" value="P:tRNA processing"/>
    <property type="evidence" value="ECO:0007669"/>
    <property type="project" value="UniProtKB-UniRule"/>
</dbReference>
<comment type="caution">
    <text evidence="8">The sequence shown here is derived from an EMBL/GenBank/DDBJ whole genome shotgun (WGS) entry which is preliminary data.</text>
</comment>
<keyword evidence="5 7" id="KW-0819">tRNA processing</keyword>
<dbReference type="GO" id="GO:0008649">
    <property type="term" value="F:rRNA methyltransferase activity"/>
    <property type="evidence" value="ECO:0007669"/>
    <property type="project" value="TreeGrafter"/>
</dbReference>
<evidence type="ECO:0000256" key="5">
    <source>
        <dbReference type="ARBA" id="ARBA00022694"/>
    </source>
</evidence>
<dbReference type="STRING" id="49547.MBCUR_01360"/>
<evidence type="ECO:0000256" key="2">
    <source>
        <dbReference type="ARBA" id="ARBA00022552"/>
    </source>
</evidence>
<keyword evidence="4 7" id="KW-0808">Transferase</keyword>
<feature type="binding site" evidence="7">
    <location>
        <begin position="113"/>
        <end position="114"/>
    </location>
    <ligand>
        <name>S-adenosyl-L-methionine</name>
        <dbReference type="ChEBI" id="CHEBI:59789"/>
    </ligand>
</feature>
<gene>
    <name evidence="7" type="primary">flpA</name>
    <name evidence="8" type="ORF">MBCUR_01360</name>
</gene>
<keyword evidence="2 7" id="KW-0698">rRNA processing</keyword>
<evidence type="ECO:0000313" key="9">
    <source>
        <dbReference type="Proteomes" id="UP000077245"/>
    </source>
</evidence>
<dbReference type="PANTHER" id="PTHR10335:SF17">
    <property type="entry name" value="FIBRILLARIN"/>
    <property type="match status" value="1"/>
</dbReference>
<dbReference type="Gene3D" id="3.40.50.150">
    <property type="entry name" value="Vaccinia Virus protein VP39"/>
    <property type="match status" value="1"/>
</dbReference>
<evidence type="ECO:0000256" key="6">
    <source>
        <dbReference type="ARBA" id="ARBA00022884"/>
    </source>
</evidence>
<dbReference type="PANTHER" id="PTHR10335">
    <property type="entry name" value="RRNA 2-O-METHYLTRANSFERASE FIBRILLARIN"/>
    <property type="match status" value="1"/>
</dbReference>
<keyword evidence="9" id="KW-1185">Reference proteome</keyword>
<name>A0A166DUE0_9EURY</name>
<dbReference type="PATRIC" id="fig|49547.3.peg.146"/>
<dbReference type="InterPro" id="IPR000692">
    <property type="entry name" value="Fibrillarin"/>
</dbReference>
<dbReference type="EMBL" id="LWMV01000021">
    <property type="protein sequence ID" value="KZX15961.1"/>
    <property type="molecule type" value="Genomic_DNA"/>
</dbReference>
<keyword evidence="3 7" id="KW-0489">Methyltransferase</keyword>
<dbReference type="HAMAP" id="MF_00351">
    <property type="entry name" value="RNA_methyltransf_FlpA"/>
    <property type="match status" value="1"/>
</dbReference>
<dbReference type="GO" id="GO:1990259">
    <property type="term" value="F:histone H2AQ104 methyltransferase activity"/>
    <property type="evidence" value="ECO:0007669"/>
    <property type="project" value="TreeGrafter"/>
</dbReference>
<evidence type="ECO:0000313" key="8">
    <source>
        <dbReference type="EMBL" id="KZX15961.1"/>
    </source>
</evidence>
<feature type="binding site" evidence="7">
    <location>
        <begin position="158"/>
        <end position="161"/>
    </location>
    <ligand>
        <name>S-adenosyl-L-methionine</name>
        <dbReference type="ChEBI" id="CHEBI:59789"/>
    </ligand>
</feature>
<organism evidence="8 9">
    <name type="scientific">Methanobrevibacter curvatus</name>
    <dbReference type="NCBI Taxonomy" id="49547"/>
    <lineage>
        <taxon>Archaea</taxon>
        <taxon>Methanobacteriati</taxon>
        <taxon>Methanobacteriota</taxon>
        <taxon>Methanomada group</taxon>
        <taxon>Methanobacteria</taxon>
        <taxon>Methanobacteriales</taxon>
        <taxon>Methanobacteriaceae</taxon>
        <taxon>Methanobrevibacter</taxon>
    </lineage>
</organism>
<proteinExistence type="inferred from homology"/>
<accession>A0A166DUE0</accession>
<dbReference type="GO" id="GO:0000494">
    <property type="term" value="P:box C/D sno(s)RNA 3'-end processing"/>
    <property type="evidence" value="ECO:0007669"/>
    <property type="project" value="TreeGrafter"/>
</dbReference>
<dbReference type="EC" id="2.1.1.-" evidence="7"/>
<evidence type="ECO:0000256" key="4">
    <source>
        <dbReference type="ARBA" id="ARBA00022679"/>
    </source>
</evidence>
<dbReference type="Gene3D" id="3.30.200.20">
    <property type="entry name" value="Phosphorylase Kinase, domain 1"/>
    <property type="match status" value="1"/>
</dbReference>
<dbReference type="AlphaFoldDB" id="A0A166DUE0"/>
<dbReference type="GO" id="GO:0003723">
    <property type="term" value="F:RNA binding"/>
    <property type="evidence" value="ECO:0007669"/>
    <property type="project" value="UniProtKB-UniRule"/>
</dbReference>
<feature type="binding site" evidence="7">
    <location>
        <begin position="138"/>
        <end position="139"/>
    </location>
    <ligand>
        <name>S-adenosyl-L-methionine</name>
        <dbReference type="ChEBI" id="CHEBI:59789"/>
    </ligand>
</feature>
<sequence length="237" mass="27266">MNIYNDSQQIATENLIVGKKVYGEKLIILNKNFKDKDIRDKDFKNENIEDLEKKIEYRVWNPKRSKLAAALLNGLKSVEINENSKILYLGASTGTTVSHISDIAKNGLIYAVEFSPTVMRKLVRLSKIRKNIAPILGNATKPKRYLNLLEEVDLVYCDVAQPNQAKLFMDNVNLFLKENFKAILMLKAKSIDVSLKPQKIFKEVEKELKSKGFKVIEKVKLEPYEKDHLCFVVEKNF</sequence>
<dbReference type="SMART" id="SM01206">
    <property type="entry name" value="Fibrillarin"/>
    <property type="match status" value="1"/>
</dbReference>
<protein>
    <recommendedName>
        <fullName evidence="7">Fibrillarin-like rRNA/tRNA 2'-O-methyltransferase</fullName>
        <ecNumber evidence="7">2.1.1.-</ecNumber>
    </recommendedName>
</protein>
<evidence type="ECO:0000256" key="1">
    <source>
        <dbReference type="ARBA" id="ARBA00010632"/>
    </source>
</evidence>
<comment type="function">
    <text evidence="7">Involved in pre-rRNA and tRNA processing. Utilizes the methyl donor S-adenosyl-L-methionine to catalyze the site-specific 2'-hydroxyl methylation of ribose moieties in rRNA and tRNA. Site specificity is provided by a guide RNA that base pairs with the substrate. Methylation occurs at a characteristic distance from the sequence involved in base pairing with the guide RNA.</text>
</comment>
<dbReference type="OrthoDB" id="6244at2157"/>
<dbReference type="InterPro" id="IPR029063">
    <property type="entry name" value="SAM-dependent_MTases_sf"/>
</dbReference>
<dbReference type="Pfam" id="PF01269">
    <property type="entry name" value="Fibrillarin"/>
    <property type="match status" value="1"/>
</dbReference>
<dbReference type="SUPFAM" id="SSF53335">
    <property type="entry name" value="S-adenosyl-L-methionine-dependent methyltransferases"/>
    <property type="match status" value="1"/>
</dbReference>
<reference evidence="8 9" key="1">
    <citation type="submission" date="2016-04" db="EMBL/GenBank/DDBJ databases">
        <title>Genome sequence of Methanobrevibacter curvatus DSM 11111.</title>
        <authorList>
            <person name="Poehlein A."/>
            <person name="Seedorf H."/>
            <person name="Daniel R."/>
        </authorList>
    </citation>
    <scope>NUCLEOTIDE SEQUENCE [LARGE SCALE GENOMIC DNA]</scope>
    <source>
        <strain evidence="8 9">DSM 11111</strain>
    </source>
</reference>
<feature type="binding site" evidence="7">
    <location>
        <begin position="95"/>
        <end position="96"/>
    </location>
    <ligand>
        <name>S-adenosyl-L-methionine</name>
        <dbReference type="ChEBI" id="CHEBI:59789"/>
    </ligand>
</feature>
<keyword evidence="6 7" id="KW-0694">RNA-binding</keyword>
<comment type="similarity">
    <text evidence="1 7">Belongs to the methyltransferase superfamily. Fibrillarin family.</text>
</comment>